<dbReference type="GO" id="GO:0004930">
    <property type="term" value="F:G protein-coupled receptor activity"/>
    <property type="evidence" value="ECO:0007669"/>
    <property type="project" value="UniProtKB-KW"/>
</dbReference>
<dbReference type="Pfam" id="PF13853">
    <property type="entry name" value="7tm_4"/>
    <property type="match status" value="1"/>
</dbReference>
<dbReference type="PROSITE" id="PS00237">
    <property type="entry name" value="G_PROTEIN_RECEP_F1_1"/>
    <property type="match status" value="1"/>
</dbReference>
<dbReference type="Proteomes" id="UP001181693">
    <property type="component" value="Unassembled WGS sequence"/>
</dbReference>
<protein>
    <recommendedName>
        <fullName evidence="12">Olfactory receptor</fullName>
    </recommendedName>
</protein>
<keyword evidence="7 11" id="KW-0297">G-protein coupled receptor</keyword>
<feature type="domain" description="G-protein coupled receptors family 1 profile" evidence="13">
    <location>
        <begin position="16"/>
        <end position="263"/>
    </location>
</feature>
<feature type="transmembrane region" description="Helical" evidence="12">
    <location>
        <begin position="216"/>
        <end position="234"/>
    </location>
</feature>
<feature type="transmembrane region" description="Helical" evidence="12">
    <location>
        <begin position="34"/>
        <end position="54"/>
    </location>
</feature>
<evidence type="ECO:0000256" key="10">
    <source>
        <dbReference type="ARBA" id="ARBA00023224"/>
    </source>
</evidence>
<reference evidence="14" key="1">
    <citation type="thesis" date="2020" institute="ProQuest LLC" country="789 East Eisenhower Parkway, Ann Arbor, MI, USA">
        <title>Comparative Genomics and Chromosome Evolution.</title>
        <authorList>
            <person name="Mudd A.B."/>
        </authorList>
    </citation>
    <scope>NUCLEOTIDE SEQUENCE</scope>
    <source>
        <strain evidence="14">1538</strain>
        <tissue evidence="14">Blood</tissue>
    </source>
</reference>
<dbReference type="PRINTS" id="PR00237">
    <property type="entry name" value="GPCRRHODOPSN"/>
</dbReference>
<keyword evidence="3 12" id="KW-0716">Sensory transduction</keyword>
<feature type="transmembrane region" description="Helical" evidence="12">
    <location>
        <begin position="171"/>
        <end position="195"/>
    </location>
</feature>
<evidence type="ECO:0000256" key="2">
    <source>
        <dbReference type="ARBA" id="ARBA00022475"/>
    </source>
</evidence>
<evidence type="ECO:0000313" key="14">
    <source>
        <dbReference type="EMBL" id="DBA25538.1"/>
    </source>
</evidence>
<keyword evidence="5 12" id="KW-0552">Olfaction</keyword>
<feature type="transmembrane region" description="Helical" evidence="12">
    <location>
        <begin position="116"/>
        <end position="134"/>
    </location>
</feature>
<dbReference type="GO" id="GO:0005886">
    <property type="term" value="C:plasma membrane"/>
    <property type="evidence" value="ECO:0007669"/>
    <property type="project" value="UniProtKB-SubCell"/>
</dbReference>
<evidence type="ECO:0000256" key="4">
    <source>
        <dbReference type="ARBA" id="ARBA00022692"/>
    </source>
</evidence>
<keyword evidence="2 12" id="KW-1003">Cell membrane</keyword>
<proteinExistence type="inferred from homology"/>
<dbReference type="GO" id="GO:0004984">
    <property type="term" value="F:olfactory receptor activity"/>
    <property type="evidence" value="ECO:0007669"/>
    <property type="project" value="InterPro"/>
</dbReference>
<keyword evidence="4 11" id="KW-0812">Transmembrane</keyword>
<feature type="transmembrane region" description="Helical" evidence="12">
    <location>
        <begin position="6"/>
        <end position="27"/>
    </location>
</feature>
<keyword evidence="6 12" id="KW-1133">Transmembrane helix</keyword>
<dbReference type="InterPro" id="IPR017452">
    <property type="entry name" value="GPCR_Rhodpsn_7TM"/>
</dbReference>
<comment type="subcellular location">
    <subcellularLocation>
        <location evidence="1 12">Cell membrane</location>
        <topology evidence="1 12">Multi-pass membrane protein</topology>
    </subcellularLocation>
</comment>
<evidence type="ECO:0000256" key="9">
    <source>
        <dbReference type="ARBA" id="ARBA00023170"/>
    </source>
</evidence>
<dbReference type="Gene3D" id="1.20.1070.10">
    <property type="entry name" value="Rhodopsin 7-helix transmembrane proteins"/>
    <property type="match status" value="1"/>
</dbReference>
<evidence type="ECO:0000256" key="3">
    <source>
        <dbReference type="ARBA" id="ARBA00022606"/>
    </source>
</evidence>
<accession>A0AAV3AU28</accession>
<evidence type="ECO:0000256" key="5">
    <source>
        <dbReference type="ARBA" id="ARBA00022725"/>
    </source>
</evidence>
<evidence type="ECO:0000256" key="12">
    <source>
        <dbReference type="RuleBase" id="RU363047"/>
    </source>
</evidence>
<dbReference type="SUPFAM" id="SSF81321">
    <property type="entry name" value="Family A G protein-coupled receptor-like"/>
    <property type="match status" value="1"/>
</dbReference>
<dbReference type="PROSITE" id="PS50262">
    <property type="entry name" value="G_PROTEIN_RECEP_F1_2"/>
    <property type="match status" value="1"/>
</dbReference>
<dbReference type="InterPro" id="IPR000276">
    <property type="entry name" value="GPCR_Rhodpsn"/>
</dbReference>
<keyword evidence="10 11" id="KW-0807">Transducer</keyword>
<feature type="transmembrane region" description="Helical" evidence="12">
    <location>
        <begin position="246"/>
        <end position="265"/>
    </location>
</feature>
<dbReference type="FunFam" id="1.20.1070.10:FF:000015">
    <property type="entry name" value="Olfactory receptor"/>
    <property type="match status" value="1"/>
</dbReference>
<evidence type="ECO:0000256" key="1">
    <source>
        <dbReference type="ARBA" id="ARBA00004651"/>
    </source>
</evidence>
<keyword evidence="15" id="KW-1185">Reference proteome</keyword>
<gene>
    <name evidence="14" type="ORF">GDO54_009916</name>
</gene>
<sequence>MLFALFLAIYLVALLGNSLIFSVILINPKLHTPMYFFLCFLSFLDLCISTSIVPRLLYDLLSAHKIISIMACTVQFYVVILLGGTESLLLALMAYDRYLAICHPLHYPIRMRWSMCYELTAFVWMKSFFFYVILPLSAPLALCNPNQINHFICELLAIIQLACDSIYLSKILMTITCFIAFFLPFMLVIVSYICIISSVLKIHSTGRSKAFSTCTSHLMVVVLFYGTSMLMYFGPSTQYATNQGKYLSMFSYIICPALNPIIYSLNNKEPHVLSKLTLQWSDSILPDST</sequence>
<name>A0AAV3AU28_PYXAD</name>
<dbReference type="PANTHER" id="PTHR26453">
    <property type="entry name" value="OLFACTORY RECEPTOR"/>
    <property type="match status" value="1"/>
</dbReference>
<comment type="caution">
    <text evidence="14">The sequence shown here is derived from an EMBL/GenBank/DDBJ whole genome shotgun (WGS) entry which is preliminary data.</text>
</comment>
<evidence type="ECO:0000256" key="7">
    <source>
        <dbReference type="ARBA" id="ARBA00023040"/>
    </source>
</evidence>
<keyword evidence="8 12" id="KW-0472">Membrane</keyword>
<evidence type="ECO:0000256" key="6">
    <source>
        <dbReference type="ARBA" id="ARBA00022989"/>
    </source>
</evidence>
<dbReference type="PRINTS" id="PR00245">
    <property type="entry name" value="OLFACTORYR"/>
</dbReference>
<evidence type="ECO:0000313" key="15">
    <source>
        <dbReference type="Proteomes" id="UP001181693"/>
    </source>
</evidence>
<dbReference type="AlphaFoldDB" id="A0AAV3AU28"/>
<comment type="similarity">
    <text evidence="11">Belongs to the G-protein coupled receptor 1 family.</text>
</comment>
<organism evidence="14 15">
    <name type="scientific">Pyxicephalus adspersus</name>
    <name type="common">African bullfrog</name>
    <dbReference type="NCBI Taxonomy" id="30357"/>
    <lineage>
        <taxon>Eukaryota</taxon>
        <taxon>Metazoa</taxon>
        <taxon>Chordata</taxon>
        <taxon>Craniata</taxon>
        <taxon>Vertebrata</taxon>
        <taxon>Euteleostomi</taxon>
        <taxon>Amphibia</taxon>
        <taxon>Batrachia</taxon>
        <taxon>Anura</taxon>
        <taxon>Neobatrachia</taxon>
        <taxon>Ranoidea</taxon>
        <taxon>Pyxicephalidae</taxon>
        <taxon>Pyxicephalinae</taxon>
        <taxon>Pyxicephalus</taxon>
    </lineage>
</organism>
<evidence type="ECO:0000256" key="11">
    <source>
        <dbReference type="RuleBase" id="RU000688"/>
    </source>
</evidence>
<evidence type="ECO:0000256" key="8">
    <source>
        <dbReference type="ARBA" id="ARBA00023136"/>
    </source>
</evidence>
<dbReference type="InterPro" id="IPR000725">
    <property type="entry name" value="Olfact_rcpt"/>
</dbReference>
<feature type="transmembrane region" description="Helical" evidence="12">
    <location>
        <begin position="66"/>
        <end position="95"/>
    </location>
</feature>
<dbReference type="EMBL" id="DYDO01000004">
    <property type="protein sequence ID" value="DBA25538.1"/>
    <property type="molecule type" value="Genomic_DNA"/>
</dbReference>
<evidence type="ECO:0000259" key="13">
    <source>
        <dbReference type="PROSITE" id="PS50262"/>
    </source>
</evidence>
<keyword evidence="9 11" id="KW-0675">Receptor</keyword>